<organism evidence="2 3">
    <name type="scientific">Streptomonospora salina</name>
    <dbReference type="NCBI Taxonomy" id="104205"/>
    <lineage>
        <taxon>Bacteria</taxon>
        <taxon>Bacillati</taxon>
        <taxon>Actinomycetota</taxon>
        <taxon>Actinomycetes</taxon>
        <taxon>Streptosporangiales</taxon>
        <taxon>Nocardiopsidaceae</taxon>
        <taxon>Streptomonospora</taxon>
    </lineage>
</organism>
<protein>
    <submittedName>
        <fullName evidence="2">Uncharacterized protein</fullName>
    </submittedName>
</protein>
<dbReference type="AlphaFoldDB" id="A0A841EAW2"/>
<evidence type="ECO:0000313" key="3">
    <source>
        <dbReference type="Proteomes" id="UP000578077"/>
    </source>
</evidence>
<feature type="region of interest" description="Disordered" evidence="1">
    <location>
        <begin position="41"/>
        <end position="77"/>
    </location>
</feature>
<name>A0A841EAW2_9ACTN</name>
<dbReference type="Proteomes" id="UP000578077">
    <property type="component" value="Unassembled WGS sequence"/>
</dbReference>
<dbReference type="EMBL" id="JACHLY010000001">
    <property type="protein sequence ID" value="MBB6000142.1"/>
    <property type="molecule type" value="Genomic_DNA"/>
</dbReference>
<comment type="caution">
    <text evidence="2">The sequence shown here is derived from an EMBL/GenBank/DDBJ whole genome shotgun (WGS) entry which is preliminary data.</text>
</comment>
<gene>
    <name evidence="2" type="ORF">HNR25_003893</name>
</gene>
<proteinExistence type="predicted"/>
<dbReference type="RefSeq" id="WP_184639749.1">
    <property type="nucleotide sequence ID" value="NZ_BAABKT010000012.1"/>
</dbReference>
<keyword evidence="3" id="KW-1185">Reference proteome</keyword>
<evidence type="ECO:0000313" key="2">
    <source>
        <dbReference type="EMBL" id="MBB6000142.1"/>
    </source>
</evidence>
<sequence length="145" mass="15593">MPAAIPGTRGVARWWATVEDRDHYAADHGHPCTEGALPERVRLGGRDSSGHGNTQDSLLHHPRAQGRAATRAGGGESRALVDPGVWVHTLDAPPEIQSTALRPEVAAWLARGIGGGTDQLCKYYLGSEGRYCDATPTRPFQNGRY</sequence>
<accession>A0A841EAW2</accession>
<evidence type="ECO:0000256" key="1">
    <source>
        <dbReference type="SAM" id="MobiDB-lite"/>
    </source>
</evidence>
<reference evidence="2 3" key="1">
    <citation type="submission" date="2020-08" db="EMBL/GenBank/DDBJ databases">
        <title>Sequencing the genomes of 1000 actinobacteria strains.</title>
        <authorList>
            <person name="Klenk H.-P."/>
        </authorList>
    </citation>
    <scope>NUCLEOTIDE SEQUENCE [LARGE SCALE GENOMIC DNA]</scope>
    <source>
        <strain evidence="2 3">DSM 44593</strain>
    </source>
</reference>